<keyword evidence="1" id="KW-0863">Zinc-finger</keyword>
<proteinExistence type="predicted"/>
<evidence type="ECO:0000313" key="4">
    <source>
        <dbReference type="EMBL" id="KAA8897970.1"/>
    </source>
</evidence>
<accession>A0A642UFB8</accession>
<keyword evidence="1" id="KW-0479">Metal-binding</keyword>
<protein>
    <recommendedName>
        <fullName evidence="3">C2H2-type domain-containing protein</fullName>
    </recommendedName>
</protein>
<dbReference type="GO" id="GO:0008270">
    <property type="term" value="F:zinc ion binding"/>
    <property type="evidence" value="ECO:0007669"/>
    <property type="project" value="UniProtKB-KW"/>
</dbReference>
<dbReference type="Proteomes" id="UP000449547">
    <property type="component" value="Unassembled WGS sequence"/>
</dbReference>
<dbReference type="OrthoDB" id="9439903at2759"/>
<feature type="region of interest" description="Disordered" evidence="2">
    <location>
        <begin position="206"/>
        <end position="231"/>
    </location>
</feature>
<dbReference type="Gene3D" id="3.30.160.60">
    <property type="entry name" value="Classic Zinc Finger"/>
    <property type="match status" value="1"/>
</dbReference>
<dbReference type="GeneID" id="54783474"/>
<reference evidence="4 5" key="1">
    <citation type="submission" date="2019-07" db="EMBL/GenBank/DDBJ databases">
        <title>Genome assembly of two rare yeast pathogens: Diutina rugosa and Trichomonascus ciferrii.</title>
        <authorList>
            <person name="Mixao V."/>
            <person name="Saus E."/>
            <person name="Hansen A."/>
            <person name="Lass-Flor C."/>
            <person name="Gabaldon T."/>
        </authorList>
    </citation>
    <scope>NUCLEOTIDE SEQUENCE [LARGE SCALE GENOMIC DNA]</scope>
    <source>
        <strain evidence="4 5">CBS 613</strain>
    </source>
</reference>
<evidence type="ECO:0000256" key="2">
    <source>
        <dbReference type="SAM" id="MobiDB-lite"/>
    </source>
</evidence>
<dbReference type="InterPro" id="IPR013087">
    <property type="entry name" value="Znf_C2H2_type"/>
</dbReference>
<sequence>MFLLGLHASTSEDQGVFSAVVSMLWRPRLFPAISTIDAIANSAKLFPTLCAADDLELLGNSDQIEFFSEFAVQNVEFGDLNFDLDKQTTSSYELPEFDFGASKPPAHVDVSNFSHFKLNMIGLHPQTYFNDFYPQKSSPQSVVSTDSSAAPLDDEFGPITRHSSLSMSEVPPVMDYFDAAPAAVPAAMPSVPMTVPMAGQMAKSARKRKMSDEERRHSSVSSMGSSPEGHCRKAARQKTSFDCLYCDASFKVKGYLTRHLKKHNSSKAFVCPFYEEEGNLGTKCHPTGGFSRRDTYKTHLKALHFIYPPGTKSTERNEVGGRCAGCFEHFESNHQWLVRHIEVGECKGTIGAKASPTVKQEMP</sequence>
<keyword evidence="1" id="KW-0862">Zinc</keyword>
<comment type="caution">
    <text evidence="4">The sequence shown here is derived from an EMBL/GenBank/DDBJ whole genome shotgun (WGS) entry which is preliminary data.</text>
</comment>
<organism evidence="4 5">
    <name type="scientific">Diutina rugosa</name>
    <name type="common">Yeast</name>
    <name type="synonym">Candida rugosa</name>
    <dbReference type="NCBI Taxonomy" id="5481"/>
    <lineage>
        <taxon>Eukaryota</taxon>
        <taxon>Fungi</taxon>
        <taxon>Dikarya</taxon>
        <taxon>Ascomycota</taxon>
        <taxon>Saccharomycotina</taxon>
        <taxon>Pichiomycetes</taxon>
        <taxon>Debaryomycetaceae</taxon>
        <taxon>Diutina</taxon>
    </lineage>
</organism>
<evidence type="ECO:0000256" key="1">
    <source>
        <dbReference type="PROSITE-ProRule" id="PRU00042"/>
    </source>
</evidence>
<dbReference type="PROSITE" id="PS50157">
    <property type="entry name" value="ZINC_FINGER_C2H2_2"/>
    <property type="match status" value="1"/>
</dbReference>
<dbReference type="RefSeq" id="XP_034010227.1">
    <property type="nucleotide sequence ID" value="XM_034157739.1"/>
</dbReference>
<dbReference type="EMBL" id="SWFT01000149">
    <property type="protein sequence ID" value="KAA8897970.1"/>
    <property type="molecule type" value="Genomic_DNA"/>
</dbReference>
<dbReference type="SUPFAM" id="SSF57667">
    <property type="entry name" value="beta-beta-alpha zinc fingers"/>
    <property type="match status" value="1"/>
</dbReference>
<dbReference type="PROSITE" id="PS00028">
    <property type="entry name" value="ZINC_FINGER_C2H2_1"/>
    <property type="match status" value="1"/>
</dbReference>
<gene>
    <name evidence="4" type="ORF">DIURU_004823</name>
</gene>
<keyword evidence="5" id="KW-1185">Reference proteome</keyword>
<evidence type="ECO:0000313" key="5">
    <source>
        <dbReference type="Proteomes" id="UP000449547"/>
    </source>
</evidence>
<evidence type="ECO:0000259" key="3">
    <source>
        <dbReference type="PROSITE" id="PS50157"/>
    </source>
</evidence>
<dbReference type="VEuPathDB" id="FungiDB:DIURU_004823"/>
<dbReference type="InterPro" id="IPR036236">
    <property type="entry name" value="Znf_C2H2_sf"/>
</dbReference>
<feature type="domain" description="C2H2-type" evidence="3">
    <location>
        <begin position="241"/>
        <end position="268"/>
    </location>
</feature>
<dbReference type="AlphaFoldDB" id="A0A642UFB8"/>
<name>A0A642UFB8_DIURU</name>